<protein>
    <recommendedName>
        <fullName evidence="5">Haloacid dehalogenase-like hydrolase domain-containing protein 2</fullName>
    </recommendedName>
</protein>
<dbReference type="RefSeq" id="WP_109679793.1">
    <property type="nucleotide sequence ID" value="NZ_CP086615.1"/>
</dbReference>
<dbReference type="PANTHER" id="PTHR19288">
    <property type="entry name" value="4-NITROPHENYLPHOSPHATASE-RELATED"/>
    <property type="match status" value="1"/>
</dbReference>
<sequence length="260" mass="27557">MALDDPPRGLLIDIDGVLYVGDAALPGAGEALQRLRAAGLPLRFVTNTTRRSADDLLGKLRGLGFEVAPEELLTAPRAAAHWLRARGSPRILPLIPEVLEDEFSEFPVDEVTPEVVLLGDLGDAWRYQHLNQAFRALMDGAELLALHRSRYWRTETGLQLDLGGFVAALEYASGCEAVIAGKPAAAFFAAALDGLGVAASEALMVGDDLEADVGGAQAAGIPGALVRTGKFRETQLARSEVRPAAVIDSIAELPALLGMR</sequence>
<evidence type="ECO:0000256" key="1">
    <source>
        <dbReference type="ARBA" id="ARBA00001946"/>
    </source>
</evidence>
<keyword evidence="3" id="KW-0479">Metal-binding</keyword>
<evidence type="ECO:0000313" key="7">
    <source>
        <dbReference type="Proteomes" id="UP000245474"/>
    </source>
</evidence>
<dbReference type="Gene3D" id="3.40.50.1000">
    <property type="entry name" value="HAD superfamily/HAD-like"/>
    <property type="match status" value="2"/>
</dbReference>
<keyword evidence="7" id="KW-1185">Reference proteome</keyword>
<comment type="cofactor">
    <cofactor evidence="1">
        <name>Mg(2+)</name>
        <dbReference type="ChEBI" id="CHEBI:18420"/>
    </cofactor>
</comment>
<dbReference type="GO" id="GO:0005737">
    <property type="term" value="C:cytoplasm"/>
    <property type="evidence" value="ECO:0007669"/>
    <property type="project" value="TreeGrafter"/>
</dbReference>
<comment type="caution">
    <text evidence="6">The sequence shown here is derived from an EMBL/GenBank/DDBJ whole genome shotgun (WGS) entry which is preliminary data.</text>
</comment>
<dbReference type="NCBIfam" id="TIGR01460">
    <property type="entry name" value="HAD-SF-IIA"/>
    <property type="match status" value="1"/>
</dbReference>
<dbReference type="Pfam" id="PF13242">
    <property type="entry name" value="Hydrolase_like"/>
    <property type="match status" value="1"/>
</dbReference>
<dbReference type="NCBIfam" id="TIGR01458">
    <property type="entry name" value="HAD-SF-IIA-hyp3"/>
    <property type="match status" value="1"/>
</dbReference>
<name>A0A2U2MXF6_9GAMM</name>
<evidence type="ECO:0000256" key="4">
    <source>
        <dbReference type="ARBA" id="ARBA00022842"/>
    </source>
</evidence>
<reference evidence="6 7" key="1">
    <citation type="submission" date="2018-05" db="EMBL/GenBank/DDBJ databases">
        <title>Spiribacter halobius sp. nov., a moderately halophilic bacterium isolated from marine solar saltern.</title>
        <authorList>
            <person name="Zheng W.-S."/>
            <person name="Lu D.-C."/>
            <person name="Du Z.-J."/>
        </authorList>
    </citation>
    <scope>NUCLEOTIDE SEQUENCE [LARGE SCALE GENOMIC DNA]</scope>
    <source>
        <strain evidence="6 7">E85</strain>
    </source>
</reference>
<evidence type="ECO:0000256" key="3">
    <source>
        <dbReference type="ARBA" id="ARBA00022723"/>
    </source>
</evidence>
<accession>A0A2U2MXF6</accession>
<dbReference type="Pfam" id="PF13344">
    <property type="entry name" value="Hydrolase_6"/>
    <property type="match status" value="1"/>
</dbReference>
<evidence type="ECO:0000256" key="2">
    <source>
        <dbReference type="ARBA" id="ARBA00007958"/>
    </source>
</evidence>
<evidence type="ECO:0000313" key="6">
    <source>
        <dbReference type="EMBL" id="PWG61558.1"/>
    </source>
</evidence>
<comment type="similarity">
    <text evidence="2">Belongs to the HAD-like hydrolase superfamily.</text>
</comment>
<dbReference type="SUPFAM" id="SSF56784">
    <property type="entry name" value="HAD-like"/>
    <property type="match status" value="1"/>
</dbReference>
<dbReference type="Proteomes" id="UP000245474">
    <property type="component" value="Unassembled WGS sequence"/>
</dbReference>
<dbReference type="EMBL" id="QFFI01000031">
    <property type="protein sequence ID" value="PWG61558.1"/>
    <property type="molecule type" value="Genomic_DNA"/>
</dbReference>
<evidence type="ECO:0000256" key="5">
    <source>
        <dbReference type="ARBA" id="ARBA00039666"/>
    </source>
</evidence>
<dbReference type="InterPro" id="IPR036412">
    <property type="entry name" value="HAD-like_sf"/>
</dbReference>
<dbReference type="InterPro" id="IPR006357">
    <property type="entry name" value="HAD-SF_hydro_IIA"/>
</dbReference>
<dbReference type="InterPro" id="IPR006355">
    <property type="entry name" value="LHPP/HDHD2"/>
</dbReference>
<dbReference type="OrthoDB" id="148966at2"/>
<dbReference type="InterPro" id="IPR023214">
    <property type="entry name" value="HAD_sf"/>
</dbReference>
<dbReference type="GO" id="GO:0046872">
    <property type="term" value="F:metal ion binding"/>
    <property type="evidence" value="ECO:0007669"/>
    <property type="project" value="UniProtKB-KW"/>
</dbReference>
<keyword evidence="6" id="KW-0378">Hydrolase</keyword>
<dbReference type="PANTHER" id="PTHR19288:SF46">
    <property type="entry name" value="HALOACID DEHALOGENASE-LIKE HYDROLASE DOMAIN-CONTAINING PROTEIN 2"/>
    <property type="match status" value="1"/>
</dbReference>
<proteinExistence type="inferred from homology"/>
<dbReference type="AlphaFoldDB" id="A0A2U2MXF6"/>
<gene>
    <name evidence="6" type="ORF">DEM34_15755</name>
</gene>
<keyword evidence="4" id="KW-0460">Magnesium</keyword>
<organism evidence="6 7">
    <name type="scientific">Sediminicurvatus halobius</name>
    <dbReference type="NCBI Taxonomy" id="2182432"/>
    <lineage>
        <taxon>Bacteria</taxon>
        <taxon>Pseudomonadati</taxon>
        <taxon>Pseudomonadota</taxon>
        <taxon>Gammaproteobacteria</taxon>
        <taxon>Chromatiales</taxon>
        <taxon>Ectothiorhodospiraceae</taxon>
        <taxon>Sediminicurvatus</taxon>
    </lineage>
</organism>
<dbReference type="GO" id="GO:0016791">
    <property type="term" value="F:phosphatase activity"/>
    <property type="evidence" value="ECO:0007669"/>
    <property type="project" value="InterPro"/>
</dbReference>